<name>T0KJ27_9SPHN</name>
<dbReference type="Gene3D" id="3.30.2000.30">
    <property type="match status" value="1"/>
</dbReference>
<dbReference type="STRING" id="1346791.M529_04940"/>
<dbReference type="AlphaFoldDB" id="T0KJ27"/>
<evidence type="ECO:0008006" key="3">
    <source>
        <dbReference type="Google" id="ProtNLM"/>
    </source>
</evidence>
<protein>
    <recommendedName>
        <fullName evidence="3">DUF3168 domain-containing protein</fullName>
    </recommendedName>
</protein>
<dbReference type="Pfam" id="PF11367">
    <property type="entry name" value="Tail_completion_gp17"/>
    <property type="match status" value="1"/>
</dbReference>
<comment type="caution">
    <text evidence="1">The sequence shown here is derived from an EMBL/GenBank/DDBJ whole genome shotgun (WGS) entry which is preliminary data.</text>
</comment>
<dbReference type="eggNOG" id="ENOG503123I">
    <property type="taxonomic scope" value="Bacteria"/>
</dbReference>
<sequence>MSAELAVRGAVLAALKGDAALMDRLNGLFEFAPARASPPYAVLGECLGSDWGAKDVEGRELRLTISLHDAGETPGRLAPAMARIDPAVRSVADAGEGWRVVTARLVRSRVARAGGREQSGWQAVMDYRLRAVREG</sequence>
<reference evidence="1 2" key="1">
    <citation type="journal article" date="2013" name="Genome Announc.">
        <title>Draft Genome Sequence of Sphingobium ummariense Strain RL-3, a Hexachlorocyclohexane-Degrading Bacterium.</title>
        <authorList>
            <person name="Kohli P."/>
            <person name="Dua A."/>
            <person name="Sangwan N."/>
            <person name="Oldach P."/>
            <person name="Khurana J.P."/>
            <person name="Lal R."/>
        </authorList>
    </citation>
    <scope>NUCLEOTIDE SEQUENCE [LARGE SCALE GENOMIC DNA]</scope>
    <source>
        <strain evidence="1 2">RL-3</strain>
    </source>
</reference>
<proteinExistence type="predicted"/>
<accession>T0KJ27</accession>
<dbReference type="RefSeq" id="WP_021316929.1">
    <property type="nucleotide sequence ID" value="NZ_AUWY01000045.1"/>
</dbReference>
<organism evidence="1 2">
    <name type="scientific">Sphingobium ummariense RL-3</name>
    <dbReference type="NCBI Taxonomy" id="1346791"/>
    <lineage>
        <taxon>Bacteria</taxon>
        <taxon>Pseudomonadati</taxon>
        <taxon>Pseudomonadota</taxon>
        <taxon>Alphaproteobacteria</taxon>
        <taxon>Sphingomonadales</taxon>
        <taxon>Sphingomonadaceae</taxon>
        <taxon>Sphingobium</taxon>
    </lineage>
</organism>
<gene>
    <name evidence="1" type="ORF">M529_04940</name>
</gene>
<dbReference type="Proteomes" id="UP000015523">
    <property type="component" value="Unassembled WGS sequence"/>
</dbReference>
<evidence type="ECO:0000313" key="2">
    <source>
        <dbReference type="Proteomes" id="UP000015523"/>
    </source>
</evidence>
<evidence type="ECO:0000313" key="1">
    <source>
        <dbReference type="EMBL" id="EQB33298.1"/>
    </source>
</evidence>
<dbReference type="PATRIC" id="fig|1346791.3.peg.950"/>
<keyword evidence="2" id="KW-1185">Reference proteome</keyword>
<dbReference type="InterPro" id="IPR021508">
    <property type="entry name" value="Gp17-like"/>
</dbReference>
<dbReference type="EMBL" id="AUWY01000045">
    <property type="protein sequence ID" value="EQB33298.1"/>
    <property type="molecule type" value="Genomic_DNA"/>
</dbReference>
<dbReference type="OrthoDB" id="7450850at2"/>
<dbReference type="InterPro" id="IPR053745">
    <property type="entry name" value="Viral_Tail_Comp_sf"/>
</dbReference>